<gene>
    <name evidence="2" type="ORF">A3D51_03965</name>
</gene>
<organism evidence="2 3">
    <name type="scientific">Candidatus Yonathbacteria bacterium RIFCSPHIGHO2_02_FULL_44_14</name>
    <dbReference type="NCBI Taxonomy" id="1802724"/>
    <lineage>
        <taxon>Bacteria</taxon>
        <taxon>Candidatus Yonathiibacteriota</taxon>
    </lineage>
</organism>
<evidence type="ECO:0000256" key="1">
    <source>
        <dbReference type="SAM" id="SignalP"/>
    </source>
</evidence>
<keyword evidence="1" id="KW-0732">Signal</keyword>
<dbReference type="SUPFAM" id="SSF55486">
    <property type="entry name" value="Metalloproteases ('zincins'), catalytic domain"/>
    <property type="match status" value="1"/>
</dbReference>
<comment type="caution">
    <text evidence="2">The sequence shown here is derived from an EMBL/GenBank/DDBJ whole genome shotgun (WGS) entry which is preliminary data.</text>
</comment>
<evidence type="ECO:0000313" key="3">
    <source>
        <dbReference type="Proteomes" id="UP000179118"/>
    </source>
</evidence>
<dbReference type="AlphaFoldDB" id="A0A1G2SB30"/>
<evidence type="ECO:0000313" key="2">
    <source>
        <dbReference type="EMBL" id="OHA81902.1"/>
    </source>
</evidence>
<dbReference type="GO" id="GO:0008237">
    <property type="term" value="F:metallopeptidase activity"/>
    <property type="evidence" value="ECO:0007669"/>
    <property type="project" value="InterPro"/>
</dbReference>
<proteinExistence type="predicted"/>
<accession>A0A1G2SB30</accession>
<feature type="chain" id="PRO_5009584370" description="Peptidase M10 metallopeptidase domain-containing protein" evidence="1">
    <location>
        <begin position="30"/>
        <end position="262"/>
    </location>
</feature>
<protein>
    <recommendedName>
        <fullName evidence="4">Peptidase M10 metallopeptidase domain-containing protein</fullName>
    </recommendedName>
</protein>
<reference evidence="2 3" key="1">
    <citation type="journal article" date="2016" name="Nat. Commun.">
        <title>Thousands of microbial genomes shed light on interconnected biogeochemical processes in an aquifer system.</title>
        <authorList>
            <person name="Anantharaman K."/>
            <person name="Brown C.T."/>
            <person name="Hug L.A."/>
            <person name="Sharon I."/>
            <person name="Castelle C.J."/>
            <person name="Probst A.J."/>
            <person name="Thomas B.C."/>
            <person name="Singh A."/>
            <person name="Wilkins M.J."/>
            <person name="Karaoz U."/>
            <person name="Brodie E.L."/>
            <person name="Williams K.H."/>
            <person name="Hubbard S.S."/>
            <person name="Banfield J.F."/>
        </authorList>
    </citation>
    <scope>NUCLEOTIDE SEQUENCE [LARGE SCALE GENOMIC DNA]</scope>
</reference>
<dbReference type="InterPro" id="IPR024079">
    <property type="entry name" value="MetalloPept_cat_dom_sf"/>
</dbReference>
<feature type="signal peptide" evidence="1">
    <location>
        <begin position="1"/>
        <end position="29"/>
    </location>
</feature>
<evidence type="ECO:0008006" key="4">
    <source>
        <dbReference type="Google" id="ProtNLM"/>
    </source>
</evidence>
<dbReference type="Proteomes" id="UP000179118">
    <property type="component" value="Unassembled WGS sequence"/>
</dbReference>
<dbReference type="Gene3D" id="3.40.390.10">
    <property type="entry name" value="Collagenase (Catalytic Domain)"/>
    <property type="match status" value="1"/>
</dbReference>
<sequence>MNKQYRIKALFAVVAVVLSASTFATIALANHSWGNYHWARTANPFNLKLGDNVSAAWDANLAMASVDWSVSSVLDTTIVNGLSNQRNCRATNGRVEVCNNKYGKNGWLGIASIWASGDHITQGTVRLNDTYFNTAKYNTPEWKQLVVCQEVGHTLGLDHQDEIFTNANLGTCMDYTNDPSTNQHPNAHDYEQLEIIYTHLDTVTTLLSKMSGTAQVRIPDIDTENPSEWGKVIRRSNDGRSSLYERNLGNGQKIFTFVIWAD</sequence>
<dbReference type="EMBL" id="MHUT01000003">
    <property type="protein sequence ID" value="OHA81902.1"/>
    <property type="molecule type" value="Genomic_DNA"/>
</dbReference>
<name>A0A1G2SB30_9BACT</name>